<evidence type="ECO:0000256" key="16">
    <source>
        <dbReference type="SAM" id="MobiDB-lite"/>
    </source>
</evidence>
<dbReference type="EC" id="3.4.14.10" evidence="4"/>
<evidence type="ECO:0000256" key="13">
    <source>
        <dbReference type="ARBA" id="ARBA00023145"/>
    </source>
</evidence>
<comment type="subcellular location">
    <subcellularLocation>
        <location evidence="3">Secreted</location>
        <location evidence="3">Extracellular space</location>
    </subcellularLocation>
</comment>
<feature type="region of interest" description="Disordered" evidence="16">
    <location>
        <begin position="253"/>
        <end position="296"/>
    </location>
</feature>
<evidence type="ECO:0000256" key="3">
    <source>
        <dbReference type="ARBA" id="ARBA00004239"/>
    </source>
</evidence>
<reference evidence="18 19" key="1">
    <citation type="submission" date="2020-05" db="EMBL/GenBank/DDBJ databases">
        <title>Identification and distribution of gene clusters putatively required for synthesis of sphingolipid metabolism inhibitors in phylogenetically diverse species of the filamentous fungus Fusarium.</title>
        <authorList>
            <person name="Kim H.-S."/>
            <person name="Busman M."/>
            <person name="Brown D.W."/>
            <person name="Divon H."/>
            <person name="Uhlig S."/>
            <person name="Proctor R.H."/>
        </authorList>
    </citation>
    <scope>NUCLEOTIDE SEQUENCE [LARGE SCALE GENOMIC DNA]</scope>
    <source>
        <strain evidence="18 19">NRRL 20693</strain>
    </source>
</reference>
<keyword evidence="9" id="KW-0378">Hydrolase</keyword>
<keyword evidence="5" id="KW-0964">Secreted</keyword>
<dbReference type="PANTHER" id="PTHR14218:SF10">
    <property type="entry name" value="PEPTIDASE S53 DOMAIN-CONTAINING PROTEIN"/>
    <property type="match status" value="1"/>
</dbReference>
<feature type="compositionally biased region" description="Basic and acidic residues" evidence="16">
    <location>
        <begin position="267"/>
        <end position="281"/>
    </location>
</feature>
<protein>
    <recommendedName>
        <fullName evidence="4">tripeptidyl-peptidase II</fullName>
        <ecNumber evidence="4">3.4.14.10</ecNumber>
    </recommendedName>
</protein>
<dbReference type="SUPFAM" id="SSF54897">
    <property type="entry name" value="Protease propeptides/inhibitors"/>
    <property type="match status" value="1"/>
</dbReference>
<dbReference type="FunFam" id="3.40.50.200:FF:000015">
    <property type="entry name" value="Tripeptidyl peptidase A"/>
    <property type="match status" value="1"/>
</dbReference>
<dbReference type="InterPro" id="IPR050819">
    <property type="entry name" value="Tripeptidyl-peptidase_I"/>
</dbReference>
<keyword evidence="8" id="KW-0732">Signal</keyword>
<evidence type="ECO:0000256" key="11">
    <source>
        <dbReference type="ARBA" id="ARBA00022837"/>
    </source>
</evidence>
<evidence type="ECO:0000256" key="2">
    <source>
        <dbReference type="ARBA" id="ARBA00002451"/>
    </source>
</evidence>
<sequence>MSGLVLFFKARLQTGNKNSHNINMLVEIEVGVFHYILARYRDIVSQNEYKDDQYPVIYNDISKPSTTHNSLFETSTSIAMLATIYLKVWGILLSATSVLAIPVVVESLSDTPADWEELDSLDPDKLVDFSIGLEPKDSQLLDRTIYEVSDPDRATYGQYLSRESAKALLSPSLEATRSVKRWLSDAGVPEHYVRDEGEWLHVRTTISKAEGMLNTRFSVYARDNEHIVRTKEYSVPLEIRHHITSIQPTTFFPTLRKAPGTQQPEFKITKRDSAYDKKPSSPKDGNNGGPGPINLQKCKDELTPACIKEIYKMPKNYPKTAKGALYTIVGFKNLILFFQMTSQKDELQEFFRRFTPQLEGVVFSDASAAGGSNPQGDNVPESEGNMNTQQAISLAHGVPVQFLSVGGFNFDFVPDLDLQKVPGDYQRSIENWLALAEHILNLPDSKLPQVVSMSYAEWEQHIPKQYARQVCNKFGQIGTRGVSILVAAANDGVGAGCQSNDGKKTTKFNPAWPAVCPYVTAVGGTMGNSPERVWNEPEILQAGGGGFSDSFVRPQYQEKIVKDYLTKYGEKWKPYFNQNGRAYPDVSAFAAGQPVMRRGEQVPSGGTSAATPAVGSVIALLNNERLKRGKPAMGFLNPWLYSKGHAGFTDIVDGKSGGCYGESREGLPSPKIPNAGWDAVKGWDPASGWGTPRSFQGGYNTGHNCAKEEMK</sequence>
<dbReference type="GO" id="GO:0008240">
    <property type="term" value="F:tripeptidyl-peptidase activity"/>
    <property type="evidence" value="ECO:0007669"/>
    <property type="project" value="UniProtKB-EC"/>
</dbReference>
<dbReference type="Gene3D" id="3.40.50.200">
    <property type="entry name" value="Peptidase S8/S53 domain"/>
    <property type="match status" value="1"/>
</dbReference>
<evidence type="ECO:0000256" key="14">
    <source>
        <dbReference type="ARBA" id="ARBA00023180"/>
    </source>
</evidence>
<feature type="domain" description="Peptidase S53" evidence="17">
    <location>
        <begin position="301"/>
        <end position="704"/>
    </location>
</feature>
<keyword evidence="12" id="KW-0843">Virulence</keyword>
<evidence type="ECO:0000256" key="9">
    <source>
        <dbReference type="ARBA" id="ARBA00022801"/>
    </source>
</evidence>
<gene>
    <name evidence="18" type="ORF">FHETE_8100</name>
</gene>
<keyword evidence="19" id="KW-1185">Reference proteome</keyword>
<dbReference type="CDD" id="cd11377">
    <property type="entry name" value="Pro-peptidase_S53"/>
    <property type="match status" value="1"/>
</dbReference>
<evidence type="ECO:0000256" key="4">
    <source>
        <dbReference type="ARBA" id="ARBA00012462"/>
    </source>
</evidence>
<keyword evidence="7 15" id="KW-0479">Metal-binding</keyword>
<feature type="binding site" evidence="15">
    <location>
        <position position="684"/>
    </location>
    <ligand>
        <name>Ca(2+)</name>
        <dbReference type="ChEBI" id="CHEBI:29108"/>
    </ligand>
</feature>
<dbReference type="SUPFAM" id="SSF52743">
    <property type="entry name" value="Subtilisin-like"/>
    <property type="match status" value="1"/>
</dbReference>
<evidence type="ECO:0000259" key="17">
    <source>
        <dbReference type="PROSITE" id="PS51695"/>
    </source>
</evidence>
<dbReference type="PROSITE" id="PS51695">
    <property type="entry name" value="SEDOLISIN"/>
    <property type="match status" value="1"/>
</dbReference>
<dbReference type="EMBL" id="JAAGWQ010000168">
    <property type="protein sequence ID" value="KAF5662210.1"/>
    <property type="molecule type" value="Genomic_DNA"/>
</dbReference>
<evidence type="ECO:0000256" key="10">
    <source>
        <dbReference type="ARBA" id="ARBA00022825"/>
    </source>
</evidence>
<dbReference type="Proteomes" id="UP000567885">
    <property type="component" value="Unassembled WGS sequence"/>
</dbReference>
<dbReference type="Pfam" id="PF00082">
    <property type="entry name" value="Peptidase_S8"/>
    <property type="match status" value="1"/>
</dbReference>
<evidence type="ECO:0000256" key="8">
    <source>
        <dbReference type="ARBA" id="ARBA00022729"/>
    </source>
</evidence>
<feature type="binding site" evidence="15">
    <location>
        <position position="650"/>
    </location>
    <ligand>
        <name>Ca(2+)</name>
        <dbReference type="ChEBI" id="CHEBI:29108"/>
    </ligand>
</feature>
<dbReference type="InterPro" id="IPR036852">
    <property type="entry name" value="Peptidase_S8/S53_dom_sf"/>
</dbReference>
<evidence type="ECO:0000256" key="7">
    <source>
        <dbReference type="ARBA" id="ARBA00022723"/>
    </source>
</evidence>
<organism evidence="18 19">
    <name type="scientific">Fusarium heterosporum</name>
    <dbReference type="NCBI Taxonomy" id="42747"/>
    <lineage>
        <taxon>Eukaryota</taxon>
        <taxon>Fungi</taxon>
        <taxon>Dikarya</taxon>
        <taxon>Ascomycota</taxon>
        <taxon>Pezizomycotina</taxon>
        <taxon>Sordariomycetes</taxon>
        <taxon>Hypocreomycetidae</taxon>
        <taxon>Hypocreales</taxon>
        <taxon>Nectriaceae</taxon>
        <taxon>Fusarium</taxon>
        <taxon>Fusarium heterosporum species complex</taxon>
    </lineage>
</organism>
<dbReference type="Pfam" id="PF09286">
    <property type="entry name" value="Pro-kuma_activ"/>
    <property type="match status" value="1"/>
</dbReference>
<evidence type="ECO:0000256" key="6">
    <source>
        <dbReference type="ARBA" id="ARBA00022670"/>
    </source>
</evidence>
<name>A0A8H5WKR4_FUSHE</name>
<feature type="binding site" evidence="15">
    <location>
        <position position="682"/>
    </location>
    <ligand>
        <name>Ca(2+)</name>
        <dbReference type="ChEBI" id="CHEBI:29108"/>
    </ligand>
</feature>
<dbReference type="GO" id="GO:0006508">
    <property type="term" value="P:proteolysis"/>
    <property type="evidence" value="ECO:0007669"/>
    <property type="project" value="UniProtKB-KW"/>
</dbReference>
<dbReference type="AlphaFoldDB" id="A0A8H5WKR4"/>
<dbReference type="OrthoDB" id="409122at2759"/>
<comment type="caution">
    <text evidence="18">The sequence shown here is derived from an EMBL/GenBank/DDBJ whole genome shotgun (WGS) entry which is preliminary data.</text>
</comment>
<dbReference type="GO" id="GO:0004252">
    <property type="term" value="F:serine-type endopeptidase activity"/>
    <property type="evidence" value="ECO:0007669"/>
    <property type="project" value="InterPro"/>
</dbReference>
<accession>A0A8H5WKR4</accession>
<dbReference type="InterPro" id="IPR030400">
    <property type="entry name" value="Sedolisin_dom"/>
</dbReference>
<evidence type="ECO:0000256" key="5">
    <source>
        <dbReference type="ARBA" id="ARBA00022525"/>
    </source>
</evidence>
<keyword evidence="11 15" id="KW-0106">Calcium</keyword>
<proteinExistence type="predicted"/>
<evidence type="ECO:0000313" key="18">
    <source>
        <dbReference type="EMBL" id="KAF5662210.1"/>
    </source>
</evidence>
<comment type="caution">
    <text evidence="15">Lacks conserved residue(s) required for the propagation of feature annotation.</text>
</comment>
<keyword evidence="6" id="KW-0645">Protease</keyword>
<evidence type="ECO:0000313" key="19">
    <source>
        <dbReference type="Proteomes" id="UP000567885"/>
    </source>
</evidence>
<dbReference type="InterPro" id="IPR000209">
    <property type="entry name" value="Peptidase_S8/S53_dom"/>
</dbReference>
<dbReference type="SMART" id="SM00944">
    <property type="entry name" value="Pro-kuma_activ"/>
    <property type="match status" value="1"/>
</dbReference>
<dbReference type="InterPro" id="IPR015366">
    <property type="entry name" value="S53_propep"/>
</dbReference>
<comment type="cofactor">
    <cofactor evidence="15">
        <name>Ca(2+)</name>
        <dbReference type="ChEBI" id="CHEBI:29108"/>
    </cofactor>
    <text evidence="15">Binds 1 Ca(2+) ion per subunit.</text>
</comment>
<keyword evidence="14" id="KW-0325">Glycoprotein</keyword>
<feature type="region of interest" description="Disordered" evidence="16">
    <location>
        <begin position="365"/>
        <end position="384"/>
    </location>
</feature>
<dbReference type="GO" id="GO:0005576">
    <property type="term" value="C:extracellular region"/>
    <property type="evidence" value="ECO:0007669"/>
    <property type="project" value="UniProtKB-SubCell"/>
</dbReference>
<keyword evidence="13" id="KW-0865">Zymogen</keyword>
<dbReference type="PANTHER" id="PTHR14218">
    <property type="entry name" value="PROTEASE S8 TRIPEPTIDYL PEPTIDASE I CLN2"/>
    <property type="match status" value="1"/>
</dbReference>
<keyword evidence="10" id="KW-0720">Serine protease</keyword>
<dbReference type="CDD" id="cd04056">
    <property type="entry name" value="Peptidases_S53"/>
    <property type="match status" value="1"/>
</dbReference>
<evidence type="ECO:0000256" key="12">
    <source>
        <dbReference type="ARBA" id="ARBA00023026"/>
    </source>
</evidence>
<comment type="function">
    <text evidence="2">Secreted tripeptidyl-peptidase which degrades proteins at acidic pHs and is involved in virulence.</text>
</comment>
<comment type="catalytic activity">
    <reaction evidence="1">
        <text>Release of an N-terminal tripeptide from a polypeptide.</text>
        <dbReference type="EC" id="3.4.14.10"/>
    </reaction>
</comment>
<evidence type="ECO:0000256" key="1">
    <source>
        <dbReference type="ARBA" id="ARBA00001910"/>
    </source>
</evidence>
<dbReference type="GO" id="GO:0046872">
    <property type="term" value="F:metal ion binding"/>
    <property type="evidence" value="ECO:0007669"/>
    <property type="project" value="UniProtKB-UniRule"/>
</dbReference>
<feature type="binding site" evidence="15">
    <location>
        <position position="651"/>
    </location>
    <ligand>
        <name>Ca(2+)</name>
        <dbReference type="ChEBI" id="CHEBI:29108"/>
    </ligand>
</feature>
<evidence type="ECO:0000256" key="15">
    <source>
        <dbReference type="PROSITE-ProRule" id="PRU01032"/>
    </source>
</evidence>